<dbReference type="PANTHER" id="PTHR43520:SF8">
    <property type="entry name" value="P-TYPE CU(+) TRANSPORTER"/>
    <property type="match status" value="1"/>
</dbReference>
<dbReference type="InterPro" id="IPR036412">
    <property type="entry name" value="HAD-like_sf"/>
</dbReference>
<dbReference type="SFLD" id="SFLDF00027">
    <property type="entry name" value="p-type_atpase"/>
    <property type="match status" value="1"/>
</dbReference>
<dbReference type="InterPro" id="IPR023299">
    <property type="entry name" value="ATPase_P-typ_cyto_dom_N"/>
</dbReference>
<dbReference type="KEGG" id="harc:HARCEL1_06980"/>
<dbReference type="GO" id="GO:0016887">
    <property type="term" value="F:ATP hydrolysis activity"/>
    <property type="evidence" value="ECO:0007669"/>
    <property type="project" value="InterPro"/>
</dbReference>
<protein>
    <submittedName>
        <fullName evidence="12">Copper-transporting ATPase</fullName>
    </submittedName>
</protein>
<dbReference type="SFLD" id="SFLDG00002">
    <property type="entry name" value="C1.7:_P-type_atpase_like"/>
    <property type="match status" value="1"/>
</dbReference>
<dbReference type="SUPFAM" id="SSF81653">
    <property type="entry name" value="Calcium ATPase, transduction domain A"/>
    <property type="match status" value="1"/>
</dbReference>
<accession>A0A2R4X0Z4</accession>
<dbReference type="Pfam" id="PF00122">
    <property type="entry name" value="E1-E2_ATPase"/>
    <property type="match status" value="1"/>
</dbReference>
<feature type="transmembrane region" description="Helical" evidence="10">
    <location>
        <begin position="184"/>
        <end position="209"/>
    </location>
</feature>
<dbReference type="AlphaFoldDB" id="A0A2R4X0Z4"/>
<evidence type="ECO:0000256" key="10">
    <source>
        <dbReference type="SAM" id="Phobius"/>
    </source>
</evidence>
<keyword evidence="9 10" id="KW-0472">Membrane</keyword>
<keyword evidence="13" id="KW-1185">Reference proteome</keyword>
<dbReference type="EMBL" id="CP028858">
    <property type="protein sequence ID" value="AWB27467.1"/>
    <property type="molecule type" value="Genomic_DNA"/>
</dbReference>
<dbReference type="GO" id="GO:0005507">
    <property type="term" value="F:copper ion binding"/>
    <property type="evidence" value="ECO:0007669"/>
    <property type="project" value="TreeGrafter"/>
</dbReference>
<feature type="transmembrane region" description="Helical" evidence="10">
    <location>
        <begin position="396"/>
        <end position="416"/>
    </location>
</feature>
<dbReference type="Gene3D" id="3.40.50.1000">
    <property type="entry name" value="HAD superfamily/HAD-like"/>
    <property type="match status" value="1"/>
</dbReference>
<dbReference type="Gene3D" id="3.30.70.100">
    <property type="match status" value="1"/>
</dbReference>
<dbReference type="Proteomes" id="UP000244727">
    <property type="component" value="Chromosome"/>
</dbReference>
<comment type="subcellular location">
    <subcellularLocation>
        <location evidence="1">Endomembrane system</location>
        <topology evidence="1">Multi-pass membrane protein</topology>
    </subcellularLocation>
</comment>
<gene>
    <name evidence="12" type="ORF">HARCEL1_06980</name>
</gene>
<dbReference type="InterPro" id="IPR027256">
    <property type="entry name" value="P-typ_ATPase_IB"/>
</dbReference>
<evidence type="ECO:0000256" key="9">
    <source>
        <dbReference type="ARBA" id="ARBA00023136"/>
    </source>
</evidence>
<dbReference type="GO" id="GO:0012505">
    <property type="term" value="C:endomembrane system"/>
    <property type="evidence" value="ECO:0007669"/>
    <property type="project" value="UniProtKB-SubCell"/>
</dbReference>
<keyword evidence="7" id="KW-1278">Translocase</keyword>
<dbReference type="SUPFAM" id="SSF81665">
    <property type="entry name" value="Calcium ATPase, transmembrane domain M"/>
    <property type="match status" value="1"/>
</dbReference>
<dbReference type="Gene3D" id="1.20.1110.10">
    <property type="entry name" value="Calcium-transporting ATPase, transmembrane domain"/>
    <property type="match status" value="1"/>
</dbReference>
<evidence type="ECO:0000256" key="7">
    <source>
        <dbReference type="ARBA" id="ARBA00022967"/>
    </source>
</evidence>
<evidence type="ECO:0000313" key="13">
    <source>
        <dbReference type="Proteomes" id="UP000244727"/>
    </source>
</evidence>
<dbReference type="InterPro" id="IPR023214">
    <property type="entry name" value="HAD_sf"/>
</dbReference>
<dbReference type="Gene3D" id="2.70.150.10">
    <property type="entry name" value="Calcium-transporting ATPase, cytoplasmic transduction domain A"/>
    <property type="match status" value="1"/>
</dbReference>
<dbReference type="GO" id="GO:0055070">
    <property type="term" value="P:copper ion homeostasis"/>
    <property type="evidence" value="ECO:0007669"/>
    <property type="project" value="TreeGrafter"/>
</dbReference>
<evidence type="ECO:0000259" key="11">
    <source>
        <dbReference type="PROSITE" id="PS50846"/>
    </source>
</evidence>
<feature type="transmembrane region" description="Helical" evidence="10">
    <location>
        <begin position="221"/>
        <end position="239"/>
    </location>
</feature>
<feature type="domain" description="HMA" evidence="11">
    <location>
        <begin position="58"/>
        <end position="124"/>
    </location>
</feature>
<keyword evidence="3 10" id="KW-0812">Transmembrane</keyword>
<dbReference type="PROSITE" id="PS00154">
    <property type="entry name" value="ATPASE_E1_E2"/>
    <property type="match status" value="1"/>
</dbReference>
<evidence type="ECO:0000256" key="8">
    <source>
        <dbReference type="ARBA" id="ARBA00022989"/>
    </source>
</evidence>
<proteinExistence type="inferred from homology"/>
<dbReference type="GO" id="GO:0005524">
    <property type="term" value="F:ATP binding"/>
    <property type="evidence" value="ECO:0007669"/>
    <property type="project" value="UniProtKB-KW"/>
</dbReference>
<evidence type="ECO:0000256" key="6">
    <source>
        <dbReference type="ARBA" id="ARBA00022840"/>
    </source>
</evidence>
<dbReference type="InterPro" id="IPR008250">
    <property type="entry name" value="ATPase_P-typ_transduc_dom_A_sf"/>
</dbReference>
<evidence type="ECO:0000256" key="1">
    <source>
        <dbReference type="ARBA" id="ARBA00004127"/>
    </source>
</evidence>
<dbReference type="InterPro" id="IPR059000">
    <property type="entry name" value="ATPase_P-type_domA"/>
</dbReference>
<dbReference type="SUPFAM" id="SSF55008">
    <property type="entry name" value="HMA, heavy metal-associated domain"/>
    <property type="match status" value="1"/>
</dbReference>
<comment type="similarity">
    <text evidence="2">Belongs to the cation transport ATPase (P-type) (TC 3.A.3) family. Type IB subfamily.</text>
</comment>
<evidence type="ECO:0000256" key="5">
    <source>
        <dbReference type="ARBA" id="ARBA00022741"/>
    </source>
</evidence>
<dbReference type="Pfam" id="PF00702">
    <property type="entry name" value="Hydrolase"/>
    <property type="match status" value="1"/>
</dbReference>
<dbReference type="GO" id="GO:0016020">
    <property type="term" value="C:membrane"/>
    <property type="evidence" value="ECO:0007669"/>
    <property type="project" value="InterPro"/>
</dbReference>
<dbReference type="SFLD" id="SFLDS00003">
    <property type="entry name" value="Haloacid_Dehalogenase"/>
    <property type="match status" value="1"/>
</dbReference>
<dbReference type="InterPro" id="IPR018303">
    <property type="entry name" value="ATPase_P-typ_P_site"/>
</dbReference>
<keyword evidence="8 10" id="KW-1133">Transmembrane helix</keyword>
<name>A0A2R4X0Z4_9EURY</name>
<evidence type="ECO:0000256" key="4">
    <source>
        <dbReference type="ARBA" id="ARBA00022723"/>
    </source>
</evidence>
<dbReference type="CDD" id="cd00371">
    <property type="entry name" value="HMA"/>
    <property type="match status" value="1"/>
</dbReference>
<dbReference type="InterPro" id="IPR001757">
    <property type="entry name" value="P_typ_ATPase"/>
</dbReference>
<dbReference type="InterPro" id="IPR044492">
    <property type="entry name" value="P_typ_ATPase_HD_dom"/>
</dbReference>
<dbReference type="PANTHER" id="PTHR43520">
    <property type="entry name" value="ATP7, ISOFORM B"/>
    <property type="match status" value="1"/>
</dbReference>
<dbReference type="PRINTS" id="PR00120">
    <property type="entry name" value="HATPASE"/>
</dbReference>
<dbReference type="RefSeq" id="WP_108381836.1">
    <property type="nucleotide sequence ID" value="NZ_CP028858.1"/>
</dbReference>
<keyword evidence="6" id="KW-0067">ATP-binding</keyword>
<evidence type="ECO:0000256" key="3">
    <source>
        <dbReference type="ARBA" id="ARBA00022692"/>
    </source>
</evidence>
<dbReference type="PROSITE" id="PS50846">
    <property type="entry name" value="HMA_2"/>
    <property type="match status" value="1"/>
</dbReference>
<evidence type="ECO:0000256" key="2">
    <source>
        <dbReference type="ARBA" id="ARBA00006024"/>
    </source>
</evidence>
<dbReference type="Pfam" id="PF00403">
    <property type="entry name" value="HMA"/>
    <property type="match status" value="1"/>
</dbReference>
<dbReference type="PRINTS" id="PR00119">
    <property type="entry name" value="CATATPASE"/>
</dbReference>
<feature type="transmembrane region" description="Helical" evidence="10">
    <location>
        <begin position="145"/>
        <end position="164"/>
    </location>
</feature>
<dbReference type="InterPro" id="IPR036163">
    <property type="entry name" value="HMA_dom_sf"/>
</dbReference>
<dbReference type="InterPro" id="IPR023298">
    <property type="entry name" value="ATPase_P-typ_TM_dom_sf"/>
</dbReference>
<organism evidence="12 13">
    <name type="scientific">Halococcoides cellulosivorans</name>
    <dbReference type="NCBI Taxonomy" id="1679096"/>
    <lineage>
        <taxon>Archaea</taxon>
        <taxon>Methanobacteriati</taxon>
        <taxon>Methanobacteriota</taxon>
        <taxon>Stenosarchaea group</taxon>
        <taxon>Halobacteria</taxon>
        <taxon>Halobacteriales</taxon>
        <taxon>Haloarculaceae</taxon>
        <taxon>Halococcoides</taxon>
    </lineage>
</organism>
<feature type="transmembrane region" description="Helical" evidence="10">
    <location>
        <begin position="422"/>
        <end position="445"/>
    </location>
</feature>
<dbReference type="InterPro" id="IPR006121">
    <property type="entry name" value="HMA_dom"/>
</dbReference>
<dbReference type="Gene3D" id="3.40.1110.10">
    <property type="entry name" value="Calcium-transporting ATPase, cytoplasmic domain N"/>
    <property type="match status" value="1"/>
</dbReference>
<keyword evidence="4" id="KW-0479">Metal-binding</keyword>
<keyword evidence="5" id="KW-0547">Nucleotide-binding</keyword>
<sequence length="776" mass="80983">MTCTLCDLETPDPPVTDPEVDGEFCCRGCLEISRTLGDVDPEALDQPATDSAVPDDAETAFLTVDGMHCSACESFVAGTATDHDGVYAAEASYATEMLKVQYDPDRIGTDDLPDLVRRMGYRAAIPEVGTQASERERFGRDELRTVLGALGLMVVMTLYTFFIYPVHLGIYPESFHTTTGARMMVFFPLPIVSTLILGLVGYPIFRGAYVSLVSGRPNMDVLVAGGALAAWGYSMAVVLGGGTEVYFDVSTALVAVVTIGDFVETRVKRRALGRLGELDFGRISEVDIREDGETVTRAIEAVSPGDHVVVKRGHRIPVDGTIVEGEAAVDESLLTGESDPRPVAPGDDVVGGTVPVDGRLIVAVGPDATSTYDRVLGELWSLQSGETRAQRLADTVAAVFVPFVIGLAVLAAIGWIGTTGSIARGIVVGVSVLVVSCPCAFGLATPLAVAAGVDRAASDGVVVTQAAALESLPTIDVLALDKTGTLTTGEMAVDRVESADPARVLRVAAAIEREADHPIADAIVAAATDREIDLADTDIAEFAELPRGATATVDGRSVRLGHPDLFDGWDVPDRWAAAIDRARADGLVVTAVGIDGRVEGLIAVGDRPREGWADALDALDVERRIVVLTGDDQGSIEPFASHPAVDDVFTGVLPEAKAETVRRLRSAHGSVAVVGDGTNDAPALAAADLGVAFASGTELASEAADATVLEGGLDAVARLFVHARTVRSRVRSNIGWALSYNAVTLPAAVAGLINPLIAAVAMAASSLVVVANSARD</sequence>
<dbReference type="NCBIfam" id="TIGR01494">
    <property type="entry name" value="ATPase_P-type"/>
    <property type="match status" value="1"/>
</dbReference>
<dbReference type="SUPFAM" id="SSF56784">
    <property type="entry name" value="HAD-like"/>
    <property type="match status" value="1"/>
</dbReference>
<evidence type="ECO:0000313" key="12">
    <source>
        <dbReference type="EMBL" id="AWB27467.1"/>
    </source>
</evidence>
<dbReference type="GO" id="GO:0043682">
    <property type="term" value="F:P-type divalent copper transporter activity"/>
    <property type="evidence" value="ECO:0007669"/>
    <property type="project" value="TreeGrafter"/>
</dbReference>
<dbReference type="NCBIfam" id="TIGR01525">
    <property type="entry name" value="ATPase-IB_hvy"/>
    <property type="match status" value="1"/>
</dbReference>
<dbReference type="GeneID" id="36512237"/>
<feature type="transmembrane region" description="Helical" evidence="10">
    <location>
        <begin position="756"/>
        <end position="774"/>
    </location>
</feature>
<reference evidence="12 13" key="1">
    <citation type="submission" date="2018-04" db="EMBL/GenBank/DDBJ databases">
        <title>Halococcoides cellulosivorans gen. nov., sp. nov., an extremely halophilic cellulose-utilizing haloarchaeon from hypersaline lakes.</title>
        <authorList>
            <person name="Sorokin D.Y."/>
            <person name="Toshchakov S.V."/>
            <person name="Samarov N.I."/>
            <person name="Korzhenkov A."/>
            <person name="Kublanov I.V."/>
        </authorList>
    </citation>
    <scope>NUCLEOTIDE SEQUENCE [LARGE SCALE GENOMIC DNA]</scope>
    <source>
        <strain evidence="12 13">HArcel1</strain>
    </source>
</reference>